<dbReference type="AlphaFoldDB" id="A0A369UNP3"/>
<evidence type="ECO:0000256" key="1">
    <source>
        <dbReference type="ARBA" id="ARBA00022723"/>
    </source>
</evidence>
<dbReference type="InterPro" id="IPR008707">
    <property type="entry name" value="B-propeller_PilY1"/>
</dbReference>
<dbReference type="GO" id="GO:0046872">
    <property type="term" value="F:metal ion binding"/>
    <property type="evidence" value="ECO:0007669"/>
    <property type="project" value="UniProtKB-KW"/>
</dbReference>
<name>A0A369UNP3_9GAMM</name>
<comment type="caution">
    <text evidence="5">The sequence shown here is derived from an EMBL/GenBank/DDBJ whole genome shotgun (WGS) entry which is preliminary data.</text>
</comment>
<evidence type="ECO:0000313" key="5">
    <source>
        <dbReference type="EMBL" id="RDD79939.1"/>
    </source>
</evidence>
<evidence type="ECO:0000256" key="2">
    <source>
        <dbReference type="ARBA" id="ARBA00022837"/>
    </source>
</evidence>
<feature type="chain" id="PRO_5017017973" description="PilY1 beta-propeller domain-containing protein" evidence="3">
    <location>
        <begin position="38"/>
        <end position="1231"/>
    </location>
</feature>
<keyword evidence="6" id="KW-1185">Reference proteome</keyword>
<dbReference type="Pfam" id="PF05567">
    <property type="entry name" value="T4P_PilY1"/>
    <property type="match status" value="1"/>
</dbReference>
<dbReference type="OrthoDB" id="7156875at2"/>
<keyword evidence="2" id="KW-0106">Calcium</keyword>
<feature type="domain" description="PilY1 beta-propeller" evidence="4">
    <location>
        <begin position="721"/>
        <end position="1054"/>
    </location>
</feature>
<proteinExistence type="predicted"/>
<evidence type="ECO:0000256" key="3">
    <source>
        <dbReference type="SAM" id="SignalP"/>
    </source>
</evidence>
<reference evidence="5 6" key="1">
    <citation type="submission" date="2018-07" db="EMBL/GenBank/DDBJ databases">
        <title>Dyella tabacisoli L4-6T, whole genome shotgun sequence.</title>
        <authorList>
            <person name="Zhou X.-K."/>
            <person name="Li W.-J."/>
            <person name="Duan Y.-Q."/>
        </authorList>
    </citation>
    <scope>NUCLEOTIDE SEQUENCE [LARGE SCALE GENOMIC DNA]</scope>
    <source>
        <strain evidence="5 6">L4-6</strain>
    </source>
</reference>
<dbReference type="EMBL" id="QQAH01000023">
    <property type="protein sequence ID" value="RDD79939.1"/>
    <property type="molecule type" value="Genomic_DNA"/>
</dbReference>
<evidence type="ECO:0000259" key="4">
    <source>
        <dbReference type="Pfam" id="PF05567"/>
    </source>
</evidence>
<gene>
    <name evidence="5" type="ORF">DVJ77_20105</name>
</gene>
<keyword evidence="1" id="KW-0479">Metal-binding</keyword>
<dbReference type="Proteomes" id="UP000253782">
    <property type="component" value="Unassembled WGS sequence"/>
</dbReference>
<feature type="signal peptide" evidence="3">
    <location>
        <begin position="1"/>
        <end position="37"/>
    </location>
</feature>
<organism evidence="5 6">
    <name type="scientific">Dyella tabacisoli</name>
    <dbReference type="NCBI Taxonomy" id="2282381"/>
    <lineage>
        <taxon>Bacteria</taxon>
        <taxon>Pseudomonadati</taxon>
        <taxon>Pseudomonadota</taxon>
        <taxon>Gammaproteobacteria</taxon>
        <taxon>Lysobacterales</taxon>
        <taxon>Rhodanobacteraceae</taxon>
        <taxon>Dyella</taxon>
    </lineage>
</organism>
<protein>
    <recommendedName>
        <fullName evidence="4">PilY1 beta-propeller domain-containing protein</fullName>
    </recommendedName>
</protein>
<evidence type="ECO:0000313" key="6">
    <source>
        <dbReference type="Proteomes" id="UP000253782"/>
    </source>
</evidence>
<dbReference type="PROSITE" id="PS51257">
    <property type="entry name" value="PROKAR_LIPOPROTEIN"/>
    <property type="match status" value="1"/>
</dbReference>
<sequence length="1231" mass="132435">MEAIVMRSASLFRKHRVAVAAGLLSALLAGACATSMAGTLDLSAGPPAAMIAVAPNVVLTFDDSGSMDRQRMPDNQPYMQHPYGSWNNWDPVFACAGVITPGISPGVADPADARTWSMNGVYYNPDIKYDPPLRADGAAMPDSPYNNAWVSGILSNIPLNSHRHPARYYNRYNLSTKVSCNNNIGGGYYKYTGSKDSLPLDGYGALTATALSNLYLQSNWVFVPLGTDAEKQNYANWYSYYSTRLMSAITSMSHVFSSLNGNVRVAWQGLNANHLRNDTAIYKFVDDAATNHVRTRFYDWLFNLEAPGGTPSRIATMRVGEYFTNRRGAVDSNPYWDRDAGKELVCRQNFHILMTDGLWTRDLSLQPSGHDRSVIPSLPDGLQGFSTSDRESSIFWNEPDNNIGTMADIAFHYWARDLQAGLSSDKNSLFADEANRRKVPPYFPDQSTTLFGKPLASGADPRSNKEVYWNPANDPATWPHLVQYMVGFGVFGTLPNNEVTYNGLRKGSLSWPVPIPWDGADGRKIDDMWHAALNSRGKYISANNPTALVDAMTRIISSIASRNTTTVAGSLSSAVLGPASVIYQAGFDTTTWKGSVQARPVDAAGMVSSGVLWDAAALLDARAAGNDTRVILTSTGSGPGKGATFTWATAGAALKAADPDFDANGRGADHVAWLRGNRSKEGALFRPRSSVLGPVINAQALYVGSPASGYRDNWPAGSPEAQAASHGASYEQFRADKSKRAPTIYVAANDGMLHAFDATTASTDPVLVDVAPSPGKERWAYVPYSVYGRLSQWSSLADFNFMPTVDGTPVSRDVYGATGHASASWRTMLVAGLRLGGRGVYALDITDVDAAVGPVERAMWEFNNTSPGGENLGYTYGRPNIGRLANGKWVVLVSSGYFPEGSTAPAASHNFSSLFVLDALTGALIREIKTPAQVPGVGNVVSYGLTTPVLGDYNGDQIDDVAFAGDLQGNIWRFDFTDASPANWKVELLFRPKHPGDRPVTVMPRLFPTPLSAGFTVVFGTGKYLGRSDNVISAQTKTQAVYGIRDVGRAGQPVVIEGDIATPLVQQSMIEVNGIRGLTDNPMPATSTGGMAVRGWYFNLDIDGAKGERMVVDATALFDSNRAVINTLIPQGDDPCEPELKGAVIVIDIATGSAGASMSFGDIPGWPADYEQAGGRVSNPPTGGYLPVATGIGGGRLYVPGVKMEKDPSKAFSFGDAIWRRRSWRVLNNDQ</sequence>
<accession>A0A369UNP3</accession>
<keyword evidence="3" id="KW-0732">Signal</keyword>